<dbReference type="Proteomes" id="UP000289340">
    <property type="component" value="Chromosome 3"/>
</dbReference>
<proteinExistence type="predicted"/>
<gene>
    <name evidence="1" type="ORF">D0Y65_006655</name>
</gene>
<name>A0A445L9P4_GLYSO</name>
<evidence type="ECO:0000313" key="1">
    <source>
        <dbReference type="EMBL" id="RZC19895.1"/>
    </source>
</evidence>
<comment type="caution">
    <text evidence="1">The sequence shown here is derived from an EMBL/GenBank/DDBJ whole genome shotgun (WGS) entry which is preliminary data.</text>
</comment>
<protein>
    <submittedName>
        <fullName evidence="1">Phosphoinositide phosphatase SAC6</fullName>
    </submittedName>
</protein>
<evidence type="ECO:0000313" key="2">
    <source>
        <dbReference type="Proteomes" id="UP000289340"/>
    </source>
</evidence>
<keyword evidence="2" id="KW-1185">Reference proteome</keyword>
<accession>A0A445L9P4</accession>
<sequence length="87" mass="9997">MLEVLIDNKQLEPYLLPVVQGRFHHFQAAIGKDIIDVTFIARRCTTRNVNGYFSGDSESNHENCMQLHYFNGYTASFVQVILFISLT</sequence>
<organism evidence="1 2">
    <name type="scientific">Glycine soja</name>
    <name type="common">Wild soybean</name>
    <dbReference type="NCBI Taxonomy" id="3848"/>
    <lineage>
        <taxon>Eukaryota</taxon>
        <taxon>Viridiplantae</taxon>
        <taxon>Streptophyta</taxon>
        <taxon>Embryophyta</taxon>
        <taxon>Tracheophyta</taxon>
        <taxon>Spermatophyta</taxon>
        <taxon>Magnoliopsida</taxon>
        <taxon>eudicotyledons</taxon>
        <taxon>Gunneridae</taxon>
        <taxon>Pentapetalae</taxon>
        <taxon>rosids</taxon>
        <taxon>fabids</taxon>
        <taxon>Fabales</taxon>
        <taxon>Fabaceae</taxon>
        <taxon>Papilionoideae</taxon>
        <taxon>50 kb inversion clade</taxon>
        <taxon>NPAAA clade</taxon>
        <taxon>indigoferoid/millettioid clade</taxon>
        <taxon>Phaseoleae</taxon>
        <taxon>Glycine</taxon>
        <taxon>Glycine subgen. Soja</taxon>
    </lineage>
</organism>
<dbReference type="AlphaFoldDB" id="A0A445L9P4"/>
<reference evidence="1 2" key="1">
    <citation type="submission" date="2018-09" db="EMBL/GenBank/DDBJ databases">
        <title>A high-quality reference genome of wild soybean provides a powerful tool to mine soybean genomes.</title>
        <authorList>
            <person name="Xie M."/>
            <person name="Chung C.Y.L."/>
            <person name="Li M.-W."/>
            <person name="Wong F.-L."/>
            <person name="Chan T.-F."/>
            <person name="Lam H.-M."/>
        </authorList>
    </citation>
    <scope>NUCLEOTIDE SEQUENCE [LARGE SCALE GENOMIC DNA]</scope>
    <source>
        <strain evidence="2">cv. W05</strain>
        <tissue evidence="1">Hypocotyl of etiolated seedlings</tissue>
    </source>
</reference>
<dbReference type="EMBL" id="QZWG01000003">
    <property type="protein sequence ID" value="RZC19895.1"/>
    <property type="molecule type" value="Genomic_DNA"/>
</dbReference>